<sequence>MERIKDLSKQWQQMGMACQRLSANLKNYLKTIEKQANPFVLEGIIKEAQKEYHKIKKINETLELSQNFFQQAKGEINRQIEAYRTRLGSILATQLPDIKIEGQLPKLKVGLLTLEFIFGKNEVKVWYGPQYEMLTKVNLTKVDLATVVKDIYARLEKNGQKGEALGALLWEAYKKSLLQTGKSMGMPVSFRTLFPYLVWLQQKKDFWLHPRRVTFKEYSRVQLSFDLFRTPQRHYQGHEFRLMVASREQTKNKADFLWVPSNWQGEGYCFTAIYFKNKI</sequence>
<keyword evidence="2" id="KW-1185">Reference proteome</keyword>
<evidence type="ECO:0000313" key="2">
    <source>
        <dbReference type="Proteomes" id="UP000070560"/>
    </source>
</evidence>
<reference evidence="1 2" key="1">
    <citation type="submission" date="2015-10" db="EMBL/GenBank/DDBJ databases">
        <title>Candidatus Desulfofervidus auxilii, a hydrogenotrophic sulfate-reducing bacterium involved in the thermophilic anaerobic oxidation of methane.</title>
        <authorList>
            <person name="Krukenberg V."/>
            <person name="Richter M."/>
            <person name="Wegener G."/>
        </authorList>
    </citation>
    <scope>NUCLEOTIDE SEQUENCE [LARGE SCALE GENOMIC DNA]</scope>
    <source>
        <strain evidence="1 2">HS1</strain>
    </source>
</reference>
<evidence type="ECO:0000313" key="1">
    <source>
        <dbReference type="EMBL" id="AMM41220.1"/>
    </source>
</evidence>
<dbReference type="EMBL" id="CP013015">
    <property type="protein sequence ID" value="AMM41220.1"/>
    <property type="molecule type" value="Genomic_DNA"/>
</dbReference>
<accession>A0A7U4QKV8</accession>
<name>A0A7U4QKV8_DESA2</name>
<dbReference type="OrthoDB" id="9553634at2"/>
<dbReference type="RefSeq" id="WP_066062901.1">
    <property type="nucleotide sequence ID" value="NZ_CP013015.1"/>
</dbReference>
<dbReference type="Proteomes" id="UP000070560">
    <property type="component" value="Chromosome"/>
</dbReference>
<gene>
    <name evidence="1" type="ORF">HS1_001418</name>
</gene>
<organism evidence="1 2">
    <name type="scientific">Desulfofervidus auxilii</name>
    <dbReference type="NCBI Taxonomy" id="1621989"/>
    <lineage>
        <taxon>Bacteria</taxon>
        <taxon>Pseudomonadati</taxon>
        <taxon>Thermodesulfobacteriota</taxon>
        <taxon>Candidatus Desulfofervidia</taxon>
        <taxon>Candidatus Desulfofervidales</taxon>
        <taxon>Candidatus Desulfofervidaceae</taxon>
        <taxon>Candidatus Desulfofervidus</taxon>
    </lineage>
</organism>
<protein>
    <submittedName>
        <fullName evidence="1">Uncharacterized protein</fullName>
    </submittedName>
</protein>
<proteinExistence type="predicted"/>
<dbReference type="AlphaFoldDB" id="A0A7U4QKV8"/>
<dbReference type="KEGG" id="daw:HS1_001418"/>